<dbReference type="InterPro" id="IPR043128">
    <property type="entry name" value="Rev_trsase/Diguanyl_cyclase"/>
</dbReference>
<dbReference type="Pfam" id="PF21999">
    <property type="entry name" value="IMS_HHH_1"/>
    <property type="match status" value="1"/>
</dbReference>
<organism evidence="3 4">
    <name type="scientific">Spinacia oleracea</name>
    <name type="common">Spinach</name>
    <dbReference type="NCBI Taxonomy" id="3562"/>
    <lineage>
        <taxon>Eukaryota</taxon>
        <taxon>Viridiplantae</taxon>
        <taxon>Streptophyta</taxon>
        <taxon>Embryophyta</taxon>
        <taxon>Tracheophyta</taxon>
        <taxon>Spermatophyta</taxon>
        <taxon>Magnoliopsida</taxon>
        <taxon>eudicotyledons</taxon>
        <taxon>Gunneridae</taxon>
        <taxon>Pentapetalae</taxon>
        <taxon>Caryophyllales</taxon>
        <taxon>Chenopodiaceae</taxon>
        <taxon>Chenopodioideae</taxon>
        <taxon>Anserineae</taxon>
        <taxon>Spinacia</taxon>
    </lineage>
</organism>
<sequence>MLNFSGEELMDKPVAVCHSDSPRGTSEISSANYPARDYGVKAGMFVRDAKDRCPHLEIVPYNFEAYEEIADQFYNILHKHCDKVQALSCDEAFLDVTESEVAGPELLVSEIRKEIFETTGCTASAVIAANMLMVRLATRTDKPNGQCYISPEKVDEYLLPLLIKTLRGIGHVLEQKLKKKGVQNCGQLRMFPKEALQRDFRTKTGEMLWNYSRGVDNRLVGVIQDGR</sequence>
<dbReference type="PANTHER" id="PTHR45990:SF1">
    <property type="entry name" value="DNA REPAIR PROTEIN REV1"/>
    <property type="match status" value="1"/>
</dbReference>
<reference evidence="4" key="2">
    <citation type="submission" date="2025-08" db="UniProtKB">
        <authorList>
            <consortium name="RefSeq"/>
        </authorList>
    </citation>
    <scope>IDENTIFICATION</scope>
    <source>
        <tissue evidence="4">Leaf</tissue>
    </source>
</reference>
<evidence type="ECO:0000259" key="2">
    <source>
        <dbReference type="PROSITE" id="PS50173"/>
    </source>
</evidence>
<dbReference type="SUPFAM" id="SSF56672">
    <property type="entry name" value="DNA/RNA polymerases"/>
    <property type="match status" value="1"/>
</dbReference>
<evidence type="ECO:0000313" key="3">
    <source>
        <dbReference type="Proteomes" id="UP000813463"/>
    </source>
</evidence>
<dbReference type="Proteomes" id="UP000813463">
    <property type="component" value="Chromosome 4"/>
</dbReference>
<accession>A0ABM3QGA1</accession>
<dbReference type="InterPro" id="IPR001126">
    <property type="entry name" value="UmuC"/>
</dbReference>
<proteinExistence type="predicted"/>
<dbReference type="Gene3D" id="3.40.1170.60">
    <property type="match status" value="1"/>
</dbReference>
<feature type="domain" description="UmuC" evidence="2">
    <location>
        <begin position="1"/>
        <end position="170"/>
    </location>
</feature>
<evidence type="ECO:0000256" key="1">
    <source>
        <dbReference type="ARBA" id="ARBA00022634"/>
    </source>
</evidence>
<keyword evidence="3" id="KW-1185">Reference proteome</keyword>
<keyword evidence="1" id="KW-0237">DNA synthesis</keyword>
<gene>
    <name evidence="4" type="primary">LOC110792503</name>
</gene>
<dbReference type="RefSeq" id="XP_056682388.1">
    <property type="nucleotide sequence ID" value="XM_056826410.1"/>
</dbReference>
<dbReference type="InterPro" id="IPR053848">
    <property type="entry name" value="IMS_HHH_1"/>
</dbReference>
<reference evidence="3" key="1">
    <citation type="journal article" date="2021" name="Nat. Commun.">
        <title>Genomic analyses provide insights into spinach domestication and the genetic basis of agronomic traits.</title>
        <authorList>
            <person name="Cai X."/>
            <person name="Sun X."/>
            <person name="Xu C."/>
            <person name="Sun H."/>
            <person name="Wang X."/>
            <person name="Ge C."/>
            <person name="Zhang Z."/>
            <person name="Wang Q."/>
            <person name="Fei Z."/>
            <person name="Jiao C."/>
            <person name="Wang Q."/>
        </authorList>
    </citation>
    <scope>NUCLEOTIDE SEQUENCE [LARGE SCALE GENOMIC DNA]</scope>
    <source>
        <strain evidence="3">cv. Varoflay</strain>
    </source>
</reference>
<dbReference type="PROSITE" id="PS50173">
    <property type="entry name" value="UMUC"/>
    <property type="match status" value="1"/>
</dbReference>
<dbReference type="Gene3D" id="1.10.150.20">
    <property type="entry name" value="5' to 3' exonuclease, C-terminal subdomain"/>
    <property type="match status" value="1"/>
</dbReference>
<dbReference type="GeneID" id="110792503"/>
<evidence type="ECO:0000313" key="4">
    <source>
        <dbReference type="RefSeq" id="XP_056682388.1"/>
    </source>
</evidence>
<dbReference type="InterPro" id="IPR043502">
    <property type="entry name" value="DNA/RNA_pol_sf"/>
</dbReference>
<dbReference type="Gene3D" id="3.30.70.270">
    <property type="match status" value="1"/>
</dbReference>
<dbReference type="PANTHER" id="PTHR45990">
    <property type="entry name" value="DNA REPAIR PROTEIN REV1"/>
    <property type="match status" value="1"/>
</dbReference>
<name>A0ABM3QGA1_SPIOL</name>
<protein>
    <submittedName>
        <fullName evidence="4">DNA repair protein REV1-like isoform X1</fullName>
    </submittedName>
</protein>
<dbReference type="Pfam" id="PF00817">
    <property type="entry name" value="IMS"/>
    <property type="match status" value="1"/>
</dbReference>